<evidence type="ECO:0000313" key="3">
    <source>
        <dbReference type="Proteomes" id="UP000669179"/>
    </source>
</evidence>
<evidence type="ECO:0000313" key="2">
    <source>
        <dbReference type="EMBL" id="MBO2448052.1"/>
    </source>
</evidence>
<reference evidence="2" key="1">
    <citation type="submission" date="2021-03" db="EMBL/GenBank/DDBJ databases">
        <authorList>
            <person name="Kanchanasin P."/>
            <person name="Saeng-In P."/>
            <person name="Phongsopitanun W."/>
            <person name="Yuki M."/>
            <person name="Kudo T."/>
            <person name="Ohkuma M."/>
            <person name="Tanasupawat S."/>
        </authorList>
    </citation>
    <scope>NUCLEOTIDE SEQUENCE</scope>
    <source>
        <strain evidence="2">GKU 128</strain>
    </source>
</reference>
<keyword evidence="3" id="KW-1185">Reference proteome</keyword>
<evidence type="ECO:0000256" key="1">
    <source>
        <dbReference type="SAM" id="MobiDB-lite"/>
    </source>
</evidence>
<protein>
    <submittedName>
        <fullName evidence="2">Uncharacterized protein</fullName>
    </submittedName>
</protein>
<proteinExistence type="predicted"/>
<dbReference type="RefSeq" id="WP_208255717.1">
    <property type="nucleotide sequence ID" value="NZ_JAGEOJ010000005.1"/>
</dbReference>
<comment type="caution">
    <text evidence="2">The sequence shown here is derived from an EMBL/GenBank/DDBJ whole genome shotgun (WGS) entry which is preliminary data.</text>
</comment>
<accession>A0A939P9M8</accession>
<dbReference type="EMBL" id="JAGEOJ010000005">
    <property type="protein sequence ID" value="MBO2448052.1"/>
    <property type="molecule type" value="Genomic_DNA"/>
</dbReference>
<organism evidence="2 3">
    <name type="scientific">Actinomadura barringtoniae</name>
    <dbReference type="NCBI Taxonomy" id="1427535"/>
    <lineage>
        <taxon>Bacteria</taxon>
        <taxon>Bacillati</taxon>
        <taxon>Actinomycetota</taxon>
        <taxon>Actinomycetes</taxon>
        <taxon>Streptosporangiales</taxon>
        <taxon>Thermomonosporaceae</taxon>
        <taxon>Actinomadura</taxon>
    </lineage>
</organism>
<gene>
    <name evidence="2" type="ORF">J4573_13190</name>
</gene>
<dbReference type="AlphaFoldDB" id="A0A939P9M8"/>
<feature type="compositionally biased region" description="Polar residues" evidence="1">
    <location>
        <begin position="92"/>
        <end position="101"/>
    </location>
</feature>
<sequence length="208" mass="21748">MNDLEEQLTDMLQAQSGTFGVSDDAWERAEARMNRRTPAWRPLAAGAAIAAACAAVPLTLSATGPNAPPPPNVSVSGPVSGSAPRPAPSQRPTPTRSSVTLSASSAAKQLQAFLDSWRRNGLVVASRTYLVEDEQVTDKGDALVLAKGRVIKVTSSSRSADGLALDVEIDLTFRGATGAWGNGVNTRFVTFTPREGTVPFVMSIATGP</sequence>
<dbReference type="Proteomes" id="UP000669179">
    <property type="component" value="Unassembled WGS sequence"/>
</dbReference>
<feature type="compositionally biased region" description="Low complexity" evidence="1">
    <location>
        <begin position="73"/>
        <end position="84"/>
    </location>
</feature>
<feature type="region of interest" description="Disordered" evidence="1">
    <location>
        <begin position="64"/>
        <end position="102"/>
    </location>
</feature>
<name>A0A939P9M8_9ACTN</name>